<dbReference type="RefSeq" id="WP_342693088.1">
    <property type="nucleotide sequence ID" value="NZ_JBCGDP010000021.1"/>
</dbReference>
<name>A0ABU9NT73_9FLAO</name>
<evidence type="ECO:0000313" key="4">
    <source>
        <dbReference type="Proteomes" id="UP001468798"/>
    </source>
</evidence>
<keyword evidence="1" id="KW-0732">Signal</keyword>
<dbReference type="InterPro" id="IPR036298">
    <property type="entry name" value="Chalcone_isomerase_sf"/>
</dbReference>
<gene>
    <name evidence="3" type="ORF">WFZ86_17280</name>
</gene>
<evidence type="ECO:0000256" key="1">
    <source>
        <dbReference type="SAM" id="SignalP"/>
    </source>
</evidence>
<comment type="caution">
    <text evidence="3">The sequence shown here is derived from an EMBL/GenBank/DDBJ whole genome shotgun (WGS) entry which is preliminary data.</text>
</comment>
<dbReference type="Pfam" id="PF16036">
    <property type="entry name" value="Chalcone_3"/>
    <property type="match status" value="1"/>
</dbReference>
<feature type="domain" description="Chalcone isomerase" evidence="2">
    <location>
        <begin position="27"/>
        <end position="193"/>
    </location>
</feature>
<evidence type="ECO:0000259" key="2">
    <source>
        <dbReference type="Pfam" id="PF16036"/>
    </source>
</evidence>
<evidence type="ECO:0000313" key="3">
    <source>
        <dbReference type="EMBL" id="MEM0578260.1"/>
    </source>
</evidence>
<dbReference type="InterPro" id="IPR016088">
    <property type="entry name" value="Chalcone_isomerase_3-sand"/>
</dbReference>
<dbReference type="GO" id="GO:0016853">
    <property type="term" value="F:isomerase activity"/>
    <property type="evidence" value="ECO:0007669"/>
    <property type="project" value="UniProtKB-KW"/>
</dbReference>
<organism evidence="3 4">
    <name type="scientific">Flavobacterium polysaccharolyticum</name>
    <dbReference type="NCBI Taxonomy" id="3133148"/>
    <lineage>
        <taxon>Bacteria</taxon>
        <taxon>Pseudomonadati</taxon>
        <taxon>Bacteroidota</taxon>
        <taxon>Flavobacteriia</taxon>
        <taxon>Flavobacteriales</taxon>
        <taxon>Flavobacteriaceae</taxon>
        <taxon>Flavobacterium</taxon>
    </lineage>
</organism>
<feature type="chain" id="PRO_5047221531" evidence="1">
    <location>
        <begin position="23"/>
        <end position="195"/>
    </location>
</feature>
<keyword evidence="4" id="KW-1185">Reference proteome</keyword>
<reference evidence="3 4" key="1">
    <citation type="submission" date="2024-03" db="EMBL/GenBank/DDBJ databases">
        <title>Two novel species of the genus Flavobacterium exhibiting potentially degradation of complex polysaccharides.</title>
        <authorList>
            <person name="Lian X."/>
        </authorList>
    </citation>
    <scope>NUCLEOTIDE SEQUENCE [LARGE SCALE GENOMIC DNA]</scope>
    <source>
        <strain evidence="3 4">N6</strain>
    </source>
</reference>
<sequence>MKKNYLFYFTLLFFAAFSIGNAQTQFELKGVVVPRTIEFQDKKLQLNGFGTRTKLFMDMYVQALYLTTLSVDPKEIIESDTEMAIRMQIVSPLVTSQKLTKAFRKGLSNSAGEIVFEKHKTEIDYLISLLGREETKENDFFNLIYNPLDTSIWIYKNDKLEGKVKGFEFKKVLFGNWLSDKPVGEKLKKELLGLE</sequence>
<dbReference type="InterPro" id="IPR016087">
    <property type="entry name" value="Chalcone_isomerase"/>
</dbReference>
<dbReference type="EMBL" id="JBCGDP010000021">
    <property type="protein sequence ID" value="MEM0578260.1"/>
    <property type="molecule type" value="Genomic_DNA"/>
</dbReference>
<dbReference type="Gene3D" id="3.50.70.10">
    <property type="match status" value="1"/>
</dbReference>
<protein>
    <submittedName>
        <fullName evidence="3">Chalcone isomerase family protein</fullName>
    </submittedName>
</protein>
<dbReference type="SUPFAM" id="SSF54626">
    <property type="entry name" value="Chalcone isomerase"/>
    <property type="match status" value="1"/>
</dbReference>
<proteinExistence type="predicted"/>
<keyword evidence="3" id="KW-0413">Isomerase</keyword>
<dbReference type="Proteomes" id="UP001468798">
    <property type="component" value="Unassembled WGS sequence"/>
</dbReference>
<feature type="signal peptide" evidence="1">
    <location>
        <begin position="1"/>
        <end position="22"/>
    </location>
</feature>
<accession>A0ABU9NT73</accession>